<evidence type="ECO:0000256" key="5">
    <source>
        <dbReference type="ARBA" id="ARBA00023239"/>
    </source>
</evidence>
<comment type="catalytic activity">
    <reaction evidence="7">
        <text>a peptidoglycan chain = a peptidoglycan chain with N-acetyl-1,6-anhydromuramyl-[peptide] at the reducing end + a peptidoglycan chain with N-acetylglucosamine at the non-reducing end.</text>
        <dbReference type="EC" id="4.2.2.29"/>
    </reaction>
</comment>
<comment type="subcellular location">
    <subcellularLocation>
        <location evidence="7">Cell membrane</location>
        <topology evidence="7">Single-pass membrane protein</topology>
    </subcellularLocation>
</comment>
<feature type="site" description="Important for catalytic activity" evidence="7">
    <location>
        <position position="242"/>
    </location>
</feature>
<protein>
    <recommendedName>
        <fullName evidence="7">Endolytic murein transglycosylase</fullName>
        <ecNumber evidence="7">4.2.2.29</ecNumber>
    </recommendedName>
    <alternativeName>
        <fullName evidence="7">Peptidoglycan lytic transglycosylase</fullName>
    </alternativeName>
    <alternativeName>
        <fullName evidence="7">Peptidoglycan polymerization terminase</fullName>
    </alternativeName>
</protein>
<dbReference type="InterPro" id="IPR003770">
    <property type="entry name" value="MLTG-like"/>
</dbReference>
<keyword evidence="2 7" id="KW-0812">Transmembrane</keyword>
<dbReference type="EMBL" id="JANGCH010000001">
    <property type="protein sequence ID" value="MCQ5120878.1"/>
    <property type="molecule type" value="Genomic_DNA"/>
</dbReference>
<proteinExistence type="inferred from homology"/>
<keyword evidence="9" id="KW-1185">Reference proteome</keyword>
<keyword evidence="5 7" id="KW-0456">Lyase</keyword>
<evidence type="ECO:0000256" key="4">
    <source>
        <dbReference type="ARBA" id="ARBA00023136"/>
    </source>
</evidence>
<dbReference type="PROSITE" id="PS51257">
    <property type="entry name" value="PROKAR_LIPOPROTEIN"/>
    <property type="match status" value="1"/>
</dbReference>
<dbReference type="HAMAP" id="MF_02065">
    <property type="entry name" value="MltG"/>
    <property type="match status" value="1"/>
</dbReference>
<dbReference type="NCBIfam" id="TIGR00247">
    <property type="entry name" value="endolytic transglycosylase MltG"/>
    <property type="match status" value="1"/>
</dbReference>
<dbReference type="EC" id="4.2.2.29" evidence="7"/>
<sequence length="360" mass="40773">MKKLKEQIMSMKRIYLVLAGAVIVLLIACITIVLLYQNALRPVSSKSKEVQFEIKEAETMDSVLTRLEEEGIIKSAAFAKWYVKFHDAGHIKAGTFVLDTSWDTAEVLAYLNDANAALAKQATITLPEGIWAKEIAAKISEETSVSKEELLALWNDETFLKKMIEQYDFLDESILNDAYRVKLEGYLYPETYSFLKESSAEEITVRLLDEFDKIYQEYRKDFEKSSLSTHEIVILASMIQFEASKAEDMYLVSGVFYNRLGIDMPLQSSVTVCYALYDDFAHASDCETNADIDSPYNTYQHNGLPIGPILNPGKVAIDAALHPQESDYLYFIADIYGDGTVYYAKTFEEHSALVAKYLNQ</sequence>
<organism evidence="8 9">
    <name type="scientific">Massilicoli timonensis</name>
    <dbReference type="NCBI Taxonomy" id="2015901"/>
    <lineage>
        <taxon>Bacteria</taxon>
        <taxon>Bacillati</taxon>
        <taxon>Bacillota</taxon>
        <taxon>Erysipelotrichia</taxon>
        <taxon>Erysipelotrichales</taxon>
        <taxon>Erysipelotrichaceae</taxon>
        <taxon>Massilicoli</taxon>
    </lineage>
</organism>
<evidence type="ECO:0000256" key="3">
    <source>
        <dbReference type="ARBA" id="ARBA00022989"/>
    </source>
</evidence>
<dbReference type="Gene3D" id="3.30.1490.480">
    <property type="entry name" value="Endolytic murein transglycosylase"/>
    <property type="match status" value="1"/>
</dbReference>
<keyword evidence="3 7" id="KW-1133">Transmembrane helix</keyword>
<feature type="transmembrane region" description="Helical" evidence="7">
    <location>
        <begin position="14"/>
        <end position="36"/>
    </location>
</feature>
<evidence type="ECO:0000256" key="6">
    <source>
        <dbReference type="ARBA" id="ARBA00023316"/>
    </source>
</evidence>
<dbReference type="Pfam" id="PF02618">
    <property type="entry name" value="YceG"/>
    <property type="match status" value="1"/>
</dbReference>
<evidence type="ECO:0000256" key="7">
    <source>
        <dbReference type="HAMAP-Rule" id="MF_02065"/>
    </source>
</evidence>
<evidence type="ECO:0000313" key="8">
    <source>
        <dbReference type="EMBL" id="MCQ5120878.1"/>
    </source>
</evidence>
<evidence type="ECO:0000256" key="2">
    <source>
        <dbReference type="ARBA" id="ARBA00022692"/>
    </source>
</evidence>
<dbReference type="Gene3D" id="3.30.160.60">
    <property type="entry name" value="Classic Zinc Finger"/>
    <property type="match status" value="1"/>
</dbReference>
<comment type="function">
    <text evidence="7">Functions as a peptidoglycan terminase that cleaves nascent peptidoglycan strands endolytically to terminate their elongation.</text>
</comment>
<comment type="caution">
    <text evidence="8">The sequence shown here is derived from an EMBL/GenBank/DDBJ whole genome shotgun (WGS) entry which is preliminary data.</text>
</comment>
<comment type="similarity">
    <text evidence="7">Belongs to the transglycosylase MltG family.</text>
</comment>
<dbReference type="PANTHER" id="PTHR30518">
    <property type="entry name" value="ENDOLYTIC MUREIN TRANSGLYCOSYLASE"/>
    <property type="match status" value="1"/>
</dbReference>
<accession>A0ABT1SIL7</accession>
<keyword evidence="6 7" id="KW-0961">Cell wall biogenesis/degradation</keyword>
<gene>
    <name evidence="7 8" type="primary">mltG</name>
    <name evidence="8" type="ORF">NE663_01225</name>
</gene>
<dbReference type="Proteomes" id="UP001524435">
    <property type="component" value="Unassembled WGS sequence"/>
</dbReference>
<dbReference type="PANTHER" id="PTHR30518:SF2">
    <property type="entry name" value="ENDOLYTIC MUREIN TRANSGLYCOSYLASE"/>
    <property type="match status" value="1"/>
</dbReference>
<keyword evidence="4 7" id="KW-0472">Membrane</keyword>
<dbReference type="CDD" id="cd08010">
    <property type="entry name" value="MltG_like"/>
    <property type="match status" value="1"/>
</dbReference>
<reference evidence="8 9" key="1">
    <citation type="submission" date="2022-06" db="EMBL/GenBank/DDBJ databases">
        <title>Isolation of gut microbiota from human fecal samples.</title>
        <authorList>
            <person name="Pamer E.G."/>
            <person name="Barat B."/>
            <person name="Waligurski E."/>
            <person name="Medina S."/>
            <person name="Paddock L."/>
            <person name="Mostad J."/>
        </authorList>
    </citation>
    <scope>NUCLEOTIDE SEQUENCE [LARGE SCALE GENOMIC DNA]</scope>
    <source>
        <strain evidence="8 9">DFI.6.1</strain>
    </source>
</reference>
<evidence type="ECO:0000313" key="9">
    <source>
        <dbReference type="Proteomes" id="UP001524435"/>
    </source>
</evidence>
<dbReference type="RefSeq" id="WP_256197284.1">
    <property type="nucleotide sequence ID" value="NZ_CALVCM010000020.1"/>
</dbReference>
<evidence type="ECO:0000256" key="1">
    <source>
        <dbReference type="ARBA" id="ARBA00022475"/>
    </source>
</evidence>
<name>A0ABT1SIL7_9FIRM</name>
<keyword evidence="1 7" id="KW-1003">Cell membrane</keyword>